<dbReference type="Proteomes" id="UP000808337">
    <property type="component" value="Unassembled WGS sequence"/>
</dbReference>
<sequence>MKSTFSQLSSFWVKVLPIMLVLLSIGLTKAQAQNYKPLNEAVTAVTNAIDLLRSEGGVKAVVAKSSNGSGQSTTGSMTPAQTSNSQLKTFELAYYSLFIEKAKTAGEVAQGVIDLDAIVNTQGQPQSRIATINTSRANLMALITN</sequence>
<accession>A0A9D7SWU5</accession>
<name>A0A9D7SWU5_9BACT</name>
<dbReference type="AlphaFoldDB" id="A0A9D7SWU5"/>
<dbReference type="EMBL" id="JADKGY010000029">
    <property type="protein sequence ID" value="MBK9984542.1"/>
    <property type="molecule type" value="Genomic_DNA"/>
</dbReference>
<organism evidence="1 2">
    <name type="scientific">Candidatus Opimibacter skivensis</name>
    <dbReference type="NCBI Taxonomy" id="2982028"/>
    <lineage>
        <taxon>Bacteria</taxon>
        <taxon>Pseudomonadati</taxon>
        <taxon>Bacteroidota</taxon>
        <taxon>Saprospiria</taxon>
        <taxon>Saprospirales</taxon>
        <taxon>Saprospiraceae</taxon>
        <taxon>Candidatus Opimibacter</taxon>
    </lineage>
</organism>
<protein>
    <submittedName>
        <fullName evidence="1">Uncharacterized protein</fullName>
    </submittedName>
</protein>
<evidence type="ECO:0000313" key="2">
    <source>
        <dbReference type="Proteomes" id="UP000808337"/>
    </source>
</evidence>
<evidence type="ECO:0000313" key="1">
    <source>
        <dbReference type="EMBL" id="MBK9984542.1"/>
    </source>
</evidence>
<comment type="caution">
    <text evidence="1">The sequence shown here is derived from an EMBL/GenBank/DDBJ whole genome shotgun (WGS) entry which is preliminary data.</text>
</comment>
<reference evidence="1 2" key="1">
    <citation type="submission" date="2020-10" db="EMBL/GenBank/DDBJ databases">
        <title>Connecting structure to function with the recovery of over 1000 high-quality activated sludge metagenome-assembled genomes encoding full-length rRNA genes using long-read sequencing.</title>
        <authorList>
            <person name="Singleton C.M."/>
            <person name="Petriglieri F."/>
            <person name="Kristensen J.M."/>
            <person name="Kirkegaard R.H."/>
            <person name="Michaelsen T.Y."/>
            <person name="Andersen M.H."/>
            <person name="Karst S.M."/>
            <person name="Dueholm M.S."/>
            <person name="Nielsen P.H."/>
            <person name="Albertsen M."/>
        </authorList>
    </citation>
    <scope>NUCLEOTIDE SEQUENCE [LARGE SCALE GENOMIC DNA]</scope>
    <source>
        <strain evidence="1">Ribe_18-Q3-R11-54_MAXAC.273</strain>
    </source>
</reference>
<proteinExistence type="predicted"/>
<gene>
    <name evidence="1" type="ORF">IPP15_19620</name>
</gene>